<feature type="region of interest" description="Disordered" evidence="1">
    <location>
        <begin position="1"/>
        <end position="83"/>
    </location>
</feature>
<proteinExistence type="predicted"/>
<evidence type="ECO:0000256" key="1">
    <source>
        <dbReference type="SAM" id="MobiDB-lite"/>
    </source>
</evidence>
<evidence type="ECO:0000313" key="3">
    <source>
        <dbReference type="Proteomes" id="UP001152622"/>
    </source>
</evidence>
<dbReference type="AlphaFoldDB" id="A0A9Q1ENY3"/>
<keyword evidence="3" id="KW-1185">Reference proteome</keyword>
<accession>A0A9Q1ENY3</accession>
<dbReference type="Proteomes" id="UP001152622">
    <property type="component" value="Chromosome 14"/>
</dbReference>
<gene>
    <name evidence="2" type="ORF">SKAU_G00321410</name>
</gene>
<sequence length="159" mass="17670">MTPAPCPSSLVPPGVVGEATPPGWSEWLATPAGAVDRGIIPPAAEPHPPRPAPSPARERRVDPAGTLVPSWPGPHTMEGHYRRGPRQEYELTDHGYKIEEIQGTRPHPHLACLRPELLQVFITHRRPGEIYKDLEKYKLQKITLLLPQIWSPALHPARI</sequence>
<reference evidence="2" key="1">
    <citation type="journal article" date="2023" name="Science">
        <title>Genome structures resolve the early diversification of teleost fishes.</title>
        <authorList>
            <person name="Parey E."/>
            <person name="Louis A."/>
            <person name="Montfort J."/>
            <person name="Bouchez O."/>
            <person name="Roques C."/>
            <person name="Iampietro C."/>
            <person name="Lluch J."/>
            <person name="Castinel A."/>
            <person name="Donnadieu C."/>
            <person name="Desvignes T."/>
            <person name="Floi Bucao C."/>
            <person name="Jouanno E."/>
            <person name="Wen M."/>
            <person name="Mejri S."/>
            <person name="Dirks R."/>
            <person name="Jansen H."/>
            <person name="Henkel C."/>
            <person name="Chen W.J."/>
            <person name="Zahm M."/>
            <person name="Cabau C."/>
            <person name="Klopp C."/>
            <person name="Thompson A.W."/>
            <person name="Robinson-Rechavi M."/>
            <person name="Braasch I."/>
            <person name="Lecointre G."/>
            <person name="Bobe J."/>
            <person name="Postlethwait J.H."/>
            <person name="Berthelot C."/>
            <person name="Roest Crollius H."/>
            <person name="Guiguen Y."/>
        </authorList>
    </citation>
    <scope>NUCLEOTIDE SEQUENCE</scope>
    <source>
        <strain evidence="2">WJC10195</strain>
    </source>
</reference>
<organism evidence="2 3">
    <name type="scientific">Synaphobranchus kaupii</name>
    <name type="common">Kaup's arrowtooth eel</name>
    <dbReference type="NCBI Taxonomy" id="118154"/>
    <lineage>
        <taxon>Eukaryota</taxon>
        <taxon>Metazoa</taxon>
        <taxon>Chordata</taxon>
        <taxon>Craniata</taxon>
        <taxon>Vertebrata</taxon>
        <taxon>Euteleostomi</taxon>
        <taxon>Actinopterygii</taxon>
        <taxon>Neopterygii</taxon>
        <taxon>Teleostei</taxon>
        <taxon>Anguilliformes</taxon>
        <taxon>Synaphobranchidae</taxon>
        <taxon>Synaphobranchus</taxon>
    </lineage>
</organism>
<name>A0A9Q1ENY3_SYNKA</name>
<evidence type="ECO:0000313" key="2">
    <source>
        <dbReference type="EMBL" id="KAJ8342213.1"/>
    </source>
</evidence>
<feature type="compositionally biased region" description="Pro residues" evidence="1">
    <location>
        <begin position="43"/>
        <end position="54"/>
    </location>
</feature>
<protein>
    <submittedName>
        <fullName evidence="2">Uncharacterized protein</fullName>
    </submittedName>
</protein>
<dbReference type="EMBL" id="JAINUF010000014">
    <property type="protein sequence ID" value="KAJ8342213.1"/>
    <property type="molecule type" value="Genomic_DNA"/>
</dbReference>
<comment type="caution">
    <text evidence="2">The sequence shown here is derived from an EMBL/GenBank/DDBJ whole genome shotgun (WGS) entry which is preliminary data.</text>
</comment>